<keyword evidence="1" id="KW-0472">Membrane</keyword>
<dbReference type="AlphaFoldDB" id="A0A1A8X2K8"/>
<evidence type="ECO:0000313" key="3">
    <source>
        <dbReference type="Proteomes" id="UP000078546"/>
    </source>
</evidence>
<name>A0A1A8X2K8_PLAOA</name>
<protein>
    <submittedName>
        <fullName evidence="2">PIR Superfamily Protein</fullName>
    </submittedName>
</protein>
<sequence length="344" mass="40398">MTFDESDDYHDLDGGNEQYDNKISELPLNKFYSALNNNNHVHYTPKLCKSYIQTSASDGKEFYELCAKLEYKLLYHSDIKKLSNVPDKKLCDYFNYWLGDQISMINNSSSNVTQIEQAFNMAYLVYVKNPCSCKTAKFRKDNFLHMKYFYDFSENLEAINLKEDEFNTLFGDFYCDYINKAVNKYNEIIENDSCKENTCTYYDELQGFKDKYNTHYLSLNEKCSGRIQCIKKTKLEFESTCKPLLDISARLGYSQEGLQQEEDNKHMSKTNAIITLFCTILSIFFLLFCLYKFTSFGSWFLPKIYRKKRVLDDLQDDEQHFLNDTANGNINFNSNKCNIAYHSA</sequence>
<dbReference type="EMBL" id="FLQV01001323">
    <property type="protein sequence ID" value="SBS99471.1"/>
    <property type="molecule type" value="Genomic_DNA"/>
</dbReference>
<evidence type="ECO:0000256" key="1">
    <source>
        <dbReference type="SAM" id="Phobius"/>
    </source>
</evidence>
<dbReference type="Pfam" id="PF05795">
    <property type="entry name" value="Plasmodium_Vir"/>
    <property type="match status" value="2"/>
</dbReference>
<feature type="transmembrane region" description="Helical" evidence="1">
    <location>
        <begin position="273"/>
        <end position="301"/>
    </location>
</feature>
<evidence type="ECO:0000313" key="2">
    <source>
        <dbReference type="EMBL" id="SBS99471.1"/>
    </source>
</evidence>
<keyword evidence="1" id="KW-1133">Transmembrane helix</keyword>
<dbReference type="InterPro" id="IPR008780">
    <property type="entry name" value="Plasmodium_Vir"/>
</dbReference>
<reference evidence="3" key="1">
    <citation type="submission" date="2016-05" db="EMBL/GenBank/DDBJ databases">
        <authorList>
            <person name="Naeem Raeece"/>
        </authorList>
    </citation>
    <scope>NUCLEOTIDE SEQUENCE [LARGE SCALE GENOMIC DNA]</scope>
</reference>
<dbReference type="Proteomes" id="UP000078546">
    <property type="component" value="Unassembled WGS sequence"/>
</dbReference>
<proteinExistence type="predicted"/>
<accession>A0A1A8X2K8</accession>
<keyword evidence="1" id="KW-0812">Transmembrane</keyword>
<gene>
    <name evidence="2" type="ORF">POVCU1_052970</name>
</gene>
<organism evidence="2 3">
    <name type="scientific">Plasmodium ovale curtisi</name>
    <dbReference type="NCBI Taxonomy" id="864141"/>
    <lineage>
        <taxon>Eukaryota</taxon>
        <taxon>Sar</taxon>
        <taxon>Alveolata</taxon>
        <taxon>Apicomplexa</taxon>
        <taxon>Aconoidasida</taxon>
        <taxon>Haemosporida</taxon>
        <taxon>Plasmodiidae</taxon>
        <taxon>Plasmodium</taxon>
        <taxon>Plasmodium (Plasmodium)</taxon>
    </lineage>
</organism>